<gene>
    <name evidence="2" type="ORF">RB614_07480</name>
</gene>
<sequence length="155" mass="16447">MKLGARVATAALAILTALGVTVGGAGAANASTARGAVLGERVDWYAFQGLTPSWHCRATVDRGDYYEQVCSIVSGRAYQGALIVVARTTAWYDAEVWSVRNATYLDWRICEGTITAGTRVVCFSPTLGANAGDVVQGYASDPDFNDMFGPTIRIT</sequence>
<reference evidence="2 3" key="1">
    <citation type="submission" date="2023-08" db="EMBL/GenBank/DDBJ databases">
        <title>Phytohabitans sansha sp. nov., isolated from marine sediment.</title>
        <authorList>
            <person name="Zhao Y."/>
            <person name="Yi K."/>
        </authorList>
    </citation>
    <scope>NUCLEOTIDE SEQUENCE [LARGE SCALE GENOMIC DNA]</scope>
    <source>
        <strain evidence="2 3">ZYX-F-186</strain>
    </source>
</reference>
<dbReference type="RefSeq" id="WP_308711627.1">
    <property type="nucleotide sequence ID" value="NZ_JAVHUY010000005.1"/>
</dbReference>
<feature type="chain" id="PRO_5047178871" description="Secreted protein" evidence="1">
    <location>
        <begin position="28"/>
        <end position="155"/>
    </location>
</feature>
<organism evidence="2 3">
    <name type="scientific">Phytohabitans maris</name>
    <dbReference type="NCBI Taxonomy" id="3071409"/>
    <lineage>
        <taxon>Bacteria</taxon>
        <taxon>Bacillati</taxon>
        <taxon>Actinomycetota</taxon>
        <taxon>Actinomycetes</taxon>
        <taxon>Micromonosporales</taxon>
        <taxon>Micromonosporaceae</taxon>
    </lineage>
</organism>
<evidence type="ECO:0000313" key="3">
    <source>
        <dbReference type="Proteomes" id="UP001230908"/>
    </source>
</evidence>
<feature type="signal peptide" evidence="1">
    <location>
        <begin position="1"/>
        <end position="27"/>
    </location>
</feature>
<evidence type="ECO:0000256" key="1">
    <source>
        <dbReference type="SAM" id="SignalP"/>
    </source>
</evidence>
<name>A0ABU0ZBD0_9ACTN</name>
<dbReference type="Proteomes" id="UP001230908">
    <property type="component" value="Unassembled WGS sequence"/>
</dbReference>
<comment type="caution">
    <text evidence="2">The sequence shown here is derived from an EMBL/GenBank/DDBJ whole genome shotgun (WGS) entry which is preliminary data.</text>
</comment>
<proteinExistence type="predicted"/>
<protein>
    <recommendedName>
        <fullName evidence="4">Secreted protein</fullName>
    </recommendedName>
</protein>
<evidence type="ECO:0008006" key="4">
    <source>
        <dbReference type="Google" id="ProtNLM"/>
    </source>
</evidence>
<keyword evidence="1" id="KW-0732">Signal</keyword>
<accession>A0ABU0ZBD0</accession>
<evidence type="ECO:0000313" key="2">
    <source>
        <dbReference type="EMBL" id="MDQ7904362.1"/>
    </source>
</evidence>
<dbReference type="EMBL" id="JAVHUY010000005">
    <property type="protein sequence ID" value="MDQ7904362.1"/>
    <property type="molecule type" value="Genomic_DNA"/>
</dbReference>
<keyword evidence="3" id="KW-1185">Reference proteome</keyword>